<organism evidence="2 3">
    <name type="scientific">Acidicapsa dinghuensis</name>
    <dbReference type="NCBI Taxonomy" id="2218256"/>
    <lineage>
        <taxon>Bacteria</taxon>
        <taxon>Pseudomonadati</taxon>
        <taxon>Acidobacteriota</taxon>
        <taxon>Terriglobia</taxon>
        <taxon>Terriglobales</taxon>
        <taxon>Acidobacteriaceae</taxon>
        <taxon>Acidicapsa</taxon>
    </lineage>
</organism>
<dbReference type="RefSeq" id="WP_263333275.1">
    <property type="nucleotide sequence ID" value="NZ_JAGSYH010000001.1"/>
</dbReference>
<reference evidence="3" key="1">
    <citation type="journal article" date="2019" name="Int. J. Syst. Evol. Microbiol.">
        <title>The Global Catalogue of Microorganisms (GCM) 10K type strain sequencing project: providing services to taxonomists for standard genome sequencing and annotation.</title>
        <authorList>
            <consortium name="The Broad Institute Genomics Platform"/>
            <consortium name="The Broad Institute Genome Sequencing Center for Infectious Disease"/>
            <person name="Wu L."/>
            <person name="Ma J."/>
        </authorList>
    </citation>
    <scope>NUCLEOTIDE SEQUENCE [LARGE SCALE GENOMIC DNA]</scope>
    <source>
        <strain evidence="3">JCM 4087</strain>
    </source>
</reference>
<dbReference type="PANTHER" id="PTHR36440:SF1">
    <property type="entry name" value="PUTATIVE (AFU_ORTHOLOGUE AFUA_8G07350)-RELATED"/>
    <property type="match status" value="1"/>
</dbReference>
<feature type="domain" description="Cupin type-2" evidence="1">
    <location>
        <begin position="82"/>
        <end position="141"/>
    </location>
</feature>
<dbReference type="InterPro" id="IPR011051">
    <property type="entry name" value="RmlC_Cupin_sf"/>
</dbReference>
<name>A0ABW1EJG3_9BACT</name>
<evidence type="ECO:0000259" key="1">
    <source>
        <dbReference type="Pfam" id="PF07883"/>
    </source>
</evidence>
<evidence type="ECO:0000313" key="3">
    <source>
        <dbReference type="Proteomes" id="UP001596091"/>
    </source>
</evidence>
<proteinExistence type="predicted"/>
<dbReference type="Gene3D" id="2.60.120.10">
    <property type="entry name" value="Jelly Rolls"/>
    <property type="match status" value="1"/>
</dbReference>
<evidence type="ECO:0000313" key="2">
    <source>
        <dbReference type="EMBL" id="MFC5864426.1"/>
    </source>
</evidence>
<protein>
    <submittedName>
        <fullName evidence="2">Cupin domain-containing protein</fullName>
    </submittedName>
</protein>
<dbReference type="PANTHER" id="PTHR36440">
    <property type="entry name" value="PUTATIVE (AFU_ORTHOLOGUE AFUA_8G07350)-RELATED"/>
    <property type="match status" value="1"/>
</dbReference>
<dbReference type="Proteomes" id="UP001596091">
    <property type="component" value="Unassembled WGS sequence"/>
</dbReference>
<comment type="caution">
    <text evidence="2">The sequence shown here is derived from an EMBL/GenBank/DDBJ whole genome shotgun (WGS) entry which is preliminary data.</text>
</comment>
<dbReference type="Pfam" id="PF07883">
    <property type="entry name" value="Cupin_2"/>
    <property type="match status" value="1"/>
</dbReference>
<gene>
    <name evidence="2" type="ORF">ACFPT7_19120</name>
</gene>
<dbReference type="InterPro" id="IPR013096">
    <property type="entry name" value="Cupin_2"/>
</dbReference>
<dbReference type="SUPFAM" id="SSF51182">
    <property type="entry name" value="RmlC-like cupins"/>
    <property type="match status" value="1"/>
</dbReference>
<accession>A0ABW1EJG3</accession>
<dbReference type="InterPro" id="IPR053146">
    <property type="entry name" value="QDO-like"/>
</dbReference>
<dbReference type="PROSITE" id="PS51318">
    <property type="entry name" value="TAT"/>
    <property type="match status" value="1"/>
</dbReference>
<dbReference type="InterPro" id="IPR014710">
    <property type="entry name" value="RmlC-like_jellyroll"/>
</dbReference>
<dbReference type="InterPro" id="IPR006311">
    <property type="entry name" value="TAT_signal"/>
</dbReference>
<sequence length="182" mass="19756">MNRRRFVQSAALAAASPFLPDQPAAQAEPSATSLTKEGRVLPAGQDIFGVTRSLGFSHLAFKVSGTETNGNLFVLQHTGMTPGGPPLHLHFAQEEWFHVEEGEVLFQLGDKQATLKSGETVLVPRNIPHTFSAVRGPARMTIAFSPAGNMEQYFIDTAQPNLKPRDPSFYGMKLLGPPLKTT</sequence>
<keyword evidence="3" id="KW-1185">Reference proteome</keyword>
<dbReference type="EMBL" id="JBHSPH010000010">
    <property type="protein sequence ID" value="MFC5864426.1"/>
    <property type="molecule type" value="Genomic_DNA"/>
</dbReference>